<dbReference type="InterPro" id="IPR024864">
    <property type="entry name" value="Nup54/Nup57/Nup44"/>
</dbReference>
<feature type="region of interest" description="Disordered" evidence="5">
    <location>
        <begin position="577"/>
        <end position="598"/>
    </location>
</feature>
<keyword evidence="8" id="KW-1185">Reference proteome</keyword>
<evidence type="ECO:0000256" key="3">
    <source>
        <dbReference type="ARBA" id="ARBA00023132"/>
    </source>
</evidence>
<feature type="domain" description="Nucleoporin Nup54 alpha-helical" evidence="6">
    <location>
        <begin position="372"/>
        <end position="511"/>
    </location>
</feature>
<evidence type="ECO:0000313" key="8">
    <source>
        <dbReference type="Proteomes" id="UP000076532"/>
    </source>
</evidence>
<evidence type="ECO:0000256" key="5">
    <source>
        <dbReference type="SAM" id="MobiDB-lite"/>
    </source>
</evidence>
<feature type="compositionally biased region" description="Polar residues" evidence="5">
    <location>
        <begin position="1"/>
        <end position="11"/>
    </location>
</feature>
<dbReference type="GO" id="GO:0017056">
    <property type="term" value="F:structural constituent of nuclear pore"/>
    <property type="evidence" value="ECO:0007669"/>
    <property type="project" value="TreeGrafter"/>
</dbReference>
<evidence type="ECO:0000259" key="6">
    <source>
        <dbReference type="Pfam" id="PF13874"/>
    </source>
</evidence>
<feature type="region of interest" description="Disordered" evidence="5">
    <location>
        <begin position="170"/>
        <end position="277"/>
    </location>
</feature>
<dbReference type="Gene3D" id="1.20.5.170">
    <property type="match status" value="1"/>
</dbReference>
<dbReference type="Pfam" id="PF13634">
    <property type="entry name" value="Nucleoporin_FG"/>
    <property type="match status" value="3"/>
</dbReference>
<dbReference type="Pfam" id="PF13874">
    <property type="entry name" value="Nup54"/>
    <property type="match status" value="1"/>
</dbReference>
<dbReference type="PANTHER" id="PTHR13000">
    <property type="entry name" value="NUCLEOPORIN P54"/>
    <property type="match status" value="1"/>
</dbReference>
<feature type="compositionally biased region" description="Low complexity" evidence="5">
    <location>
        <begin position="232"/>
        <end position="247"/>
    </location>
</feature>
<evidence type="ECO:0000256" key="1">
    <source>
        <dbReference type="ARBA" id="ARBA00004567"/>
    </source>
</evidence>
<keyword evidence="2" id="KW-0813">Transport</keyword>
<feature type="compositionally biased region" description="Polar residues" evidence="5">
    <location>
        <begin position="251"/>
        <end position="260"/>
    </location>
</feature>
<accession>A0A166FZK3</accession>
<dbReference type="InterPro" id="IPR025574">
    <property type="entry name" value="Nucleoporin_FG_rpt"/>
</dbReference>
<feature type="compositionally biased region" description="Polar residues" evidence="5">
    <location>
        <begin position="268"/>
        <end position="277"/>
    </location>
</feature>
<dbReference type="GO" id="GO:0044613">
    <property type="term" value="C:nuclear pore central transport channel"/>
    <property type="evidence" value="ECO:0007669"/>
    <property type="project" value="TreeGrafter"/>
</dbReference>
<keyword evidence="3" id="KW-0906">Nuclear pore complex</keyword>
<keyword evidence="3" id="KW-0811">Translocation</keyword>
<dbReference type="OrthoDB" id="6162375at2759"/>
<feature type="compositionally biased region" description="Polar residues" evidence="5">
    <location>
        <begin position="586"/>
        <end position="598"/>
    </location>
</feature>
<dbReference type="AlphaFoldDB" id="A0A166FZK3"/>
<dbReference type="InterPro" id="IPR025712">
    <property type="entry name" value="Nup54_alpha-helical_dom"/>
</dbReference>
<protein>
    <recommendedName>
        <fullName evidence="6">Nucleoporin Nup54 alpha-helical domain-containing protein</fullName>
    </recommendedName>
</protein>
<feature type="compositionally biased region" description="Low complexity" evidence="5">
    <location>
        <begin position="183"/>
        <end position="195"/>
    </location>
</feature>
<comment type="subcellular location">
    <subcellularLocation>
        <location evidence="1">Nucleus</location>
        <location evidence="1">Nuclear pore complex</location>
    </subcellularLocation>
</comment>
<feature type="compositionally biased region" description="Polar residues" evidence="5">
    <location>
        <begin position="127"/>
        <end position="144"/>
    </location>
</feature>
<feature type="region of interest" description="Disordered" evidence="5">
    <location>
        <begin position="57"/>
        <end position="144"/>
    </location>
</feature>
<proteinExistence type="predicted"/>
<evidence type="ECO:0000256" key="2">
    <source>
        <dbReference type="ARBA" id="ARBA00022448"/>
    </source>
</evidence>
<organism evidence="7 8">
    <name type="scientific">Athelia psychrophila</name>
    <dbReference type="NCBI Taxonomy" id="1759441"/>
    <lineage>
        <taxon>Eukaryota</taxon>
        <taxon>Fungi</taxon>
        <taxon>Dikarya</taxon>
        <taxon>Basidiomycota</taxon>
        <taxon>Agaricomycotina</taxon>
        <taxon>Agaricomycetes</taxon>
        <taxon>Agaricomycetidae</taxon>
        <taxon>Atheliales</taxon>
        <taxon>Atheliaceae</taxon>
        <taxon>Athelia</taxon>
    </lineage>
</organism>
<evidence type="ECO:0000313" key="7">
    <source>
        <dbReference type="EMBL" id="KZP17325.1"/>
    </source>
</evidence>
<dbReference type="GO" id="GO:0006607">
    <property type="term" value="P:NLS-bearing protein import into nucleus"/>
    <property type="evidence" value="ECO:0007669"/>
    <property type="project" value="TreeGrafter"/>
</dbReference>
<feature type="compositionally biased region" description="Low complexity" evidence="5">
    <location>
        <begin position="108"/>
        <end position="118"/>
    </location>
</feature>
<sequence>MSLFGNTSTNPPAGGGLFGSTNTAQPAGGLFGNNTTGQTGGGLFGNAGNTGGGLFGATNTANNTGQNQGGGGLFGSNTNQPQQPSGGGLFGNTAANPQTGGLGGGLFGNTAANANSTAQQPGGGLFGNNNTTQPGTGLFGSTNTNTAAPSLTLNTGGGLFGNNANNTASNPLFGNKNPTNIFGSSSNTNAAGTNPTPNPTNPLFGGGTGLFGSTNNQQSQQPATGGGLFGAPNNNQQQQQQPQQQQPGLFGSTNNAQQPSVGLFGQKPASTLFGSTTNNNPLTASALNPLSNMGNANQGGGLFGSTLQSNNNLASTARGSAGEVDAPTQFAALTGRIEGIAAAWNSQSPDCRFQHYFFNLVDPAQVNLYGRPPNATNEALWQKAVRENPDRTCLVPVVAIGFDDLQQRVDAQAQQATAHHEKLKELRSRIEALSQRHSISNATRLSRASAIQTQITHRLLRLIQHLHLLIPALRSSAIRPEEEALRMRLEEIEEDVRRGRLRGKLNELWAVVGALGNSARGSREGGGGGTEWAVVDEEGLGQIAAILTEQQAGLQHLTRILQQEMKDVAVILGNGGEAGDGADSGFNPSSTLRASALR</sequence>
<keyword evidence="3" id="KW-0653">Protein transport</keyword>
<dbReference type="GO" id="GO:0036228">
    <property type="term" value="P:protein localization to nuclear inner membrane"/>
    <property type="evidence" value="ECO:0007669"/>
    <property type="project" value="TreeGrafter"/>
</dbReference>
<keyword evidence="3" id="KW-0509">mRNA transport</keyword>
<feature type="compositionally biased region" description="Low complexity" evidence="5">
    <location>
        <begin position="57"/>
        <end position="66"/>
    </location>
</feature>
<keyword evidence="4" id="KW-0539">Nucleus</keyword>
<feature type="region of interest" description="Disordered" evidence="5">
    <location>
        <begin position="1"/>
        <end position="36"/>
    </location>
</feature>
<reference evidence="7 8" key="1">
    <citation type="journal article" date="2016" name="Mol. Biol. Evol.">
        <title>Comparative Genomics of Early-Diverging Mushroom-Forming Fungi Provides Insights into the Origins of Lignocellulose Decay Capabilities.</title>
        <authorList>
            <person name="Nagy L.G."/>
            <person name="Riley R."/>
            <person name="Tritt A."/>
            <person name="Adam C."/>
            <person name="Daum C."/>
            <person name="Floudas D."/>
            <person name="Sun H."/>
            <person name="Yadav J.S."/>
            <person name="Pangilinan J."/>
            <person name="Larsson K.H."/>
            <person name="Matsuura K."/>
            <person name="Barry K."/>
            <person name="Labutti K."/>
            <person name="Kuo R."/>
            <person name="Ohm R.A."/>
            <person name="Bhattacharya S.S."/>
            <person name="Shirouzu T."/>
            <person name="Yoshinaga Y."/>
            <person name="Martin F.M."/>
            <person name="Grigoriev I.V."/>
            <person name="Hibbett D.S."/>
        </authorList>
    </citation>
    <scope>NUCLEOTIDE SEQUENCE [LARGE SCALE GENOMIC DNA]</scope>
    <source>
        <strain evidence="7 8">CBS 109695</strain>
    </source>
</reference>
<dbReference type="EMBL" id="KV417583">
    <property type="protein sequence ID" value="KZP17325.1"/>
    <property type="molecule type" value="Genomic_DNA"/>
</dbReference>
<dbReference type="GO" id="GO:0006999">
    <property type="term" value="P:nuclear pore organization"/>
    <property type="evidence" value="ECO:0007669"/>
    <property type="project" value="TreeGrafter"/>
</dbReference>
<name>A0A166FZK3_9AGAM</name>
<gene>
    <name evidence="7" type="ORF">FIBSPDRAFT_830562</name>
</gene>
<feature type="compositionally biased region" description="Polar residues" evidence="5">
    <location>
        <begin position="170"/>
        <end position="182"/>
    </location>
</feature>
<dbReference type="PANTHER" id="PTHR13000:SF0">
    <property type="entry name" value="NUCLEOPORIN P54"/>
    <property type="match status" value="1"/>
</dbReference>
<evidence type="ECO:0000256" key="4">
    <source>
        <dbReference type="ARBA" id="ARBA00023242"/>
    </source>
</evidence>
<dbReference type="STRING" id="436010.A0A166FZK3"/>
<dbReference type="Proteomes" id="UP000076532">
    <property type="component" value="Unassembled WGS sequence"/>
</dbReference>